<evidence type="ECO:0000313" key="2">
    <source>
        <dbReference type="EMBL" id="RRT77139.1"/>
    </source>
</evidence>
<gene>
    <name evidence="2" type="ORF">B296_00003630</name>
</gene>
<comment type="caution">
    <text evidence="2">The sequence shown here is derived from an EMBL/GenBank/DDBJ whole genome shotgun (WGS) entry which is preliminary data.</text>
</comment>
<evidence type="ECO:0000313" key="3">
    <source>
        <dbReference type="Proteomes" id="UP000287651"/>
    </source>
</evidence>
<name>A0A427ALJ7_ENSVE</name>
<dbReference type="EMBL" id="AMZH03002006">
    <property type="protein sequence ID" value="RRT77139.1"/>
    <property type="molecule type" value="Genomic_DNA"/>
</dbReference>
<sequence>MACTGACGTGCWPISTAPGSPWRRSTIRAATPSSGPLRSCCTPADTGSRTTSITTWGPSSRTKEQGFRPSRKCSSEGPSHG</sequence>
<accession>A0A427ALJ7</accession>
<dbReference type="Proteomes" id="UP000287651">
    <property type="component" value="Unassembled WGS sequence"/>
</dbReference>
<proteinExistence type="predicted"/>
<evidence type="ECO:0000256" key="1">
    <source>
        <dbReference type="SAM" id="MobiDB-lite"/>
    </source>
</evidence>
<protein>
    <submittedName>
        <fullName evidence="2">Uncharacterized protein</fullName>
    </submittedName>
</protein>
<feature type="compositionally biased region" description="Polar residues" evidence="1">
    <location>
        <begin position="45"/>
        <end position="60"/>
    </location>
</feature>
<feature type="region of interest" description="Disordered" evidence="1">
    <location>
        <begin position="22"/>
        <end position="81"/>
    </location>
</feature>
<reference evidence="2 3" key="1">
    <citation type="journal article" date="2014" name="Agronomy (Basel)">
        <title>A Draft Genome Sequence for Ensete ventricosum, the Drought-Tolerant Tree Against Hunger.</title>
        <authorList>
            <person name="Harrison J."/>
            <person name="Moore K.A."/>
            <person name="Paszkiewicz K."/>
            <person name="Jones T."/>
            <person name="Grant M."/>
            <person name="Ambacheew D."/>
            <person name="Muzemil S."/>
            <person name="Studholme D.J."/>
        </authorList>
    </citation>
    <scope>NUCLEOTIDE SEQUENCE [LARGE SCALE GENOMIC DNA]</scope>
</reference>
<organism evidence="2 3">
    <name type="scientific">Ensete ventricosum</name>
    <name type="common">Abyssinian banana</name>
    <name type="synonym">Musa ensete</name>
    <dbReference type="NCBI Taxonomy" id="4639"/>
    <lineage>
        <taxon>Eukaryota</taxon>
        <taxon>Viridiplantae</taxon>
        <taxon>Streptophyta</taxon>
        <taxon>Embryophyta</taxon>
        <taxon>Tracheophyta</taxon>
        <taxon>Spermatophyta</taxon>
        <taxon>Magnoliopsida</taxon>
        <taxon>Liliopsida</taxon>
        <taxon>Zingiberales</taxon>
        <taxon>Musaceae</taxon>
        <taxon>Ensete</taxon>
    </lineage>
</organism>
<dbReference type="AlphaFoldDB" id="A0A427ALJ7"/>